<dbReference type="AlphaFoldDB" id="A0A0T6B988"/>
<evidence type="ECO:0000256" key="3">
    <source>
        <dbReference type="ARBA" id="ARBA00022741"/>
    </source>
</evidence>
<name>A0A0T6B988_9SCAR</name>
<proteinExistence type="predicted"/>
<dbReference type="GO" id="GO:0005524">
    <property type="term" value="F:ATP binding"/>
    <property type="evidence" value="ECO:0007669"/>
    <property type="project" value="UniProtKB-KW"/>
</dbReference>
<dbReference type="InterPro" id="IPR011009">
    <property type="entry name" value="Kinase-like_dom_sf"/>
</dbReference>
<organism evidence="7 8">
    <name type="scientific">Oryctes borbonicus</name>
    <dbReference type="NCBI Taxonomy" id="1629725"/>
    <lineage>
        <taxon>Eukaryota</taxon>
        <taxon>Metazoa</taxon>
        <taxon>Ecdysozoa</taxon>
        <taxon>Arthropoda</taxon>
        <taxon>Hexapoda</taxon>
        <taxon>Insecta</taxon>
        <taxon>Pterygota</taxon>
        <taxon>Neoptera</taxon>
        <taxon>Endopterygota</taxon>
        <taxon>Coleoptera</taxon>
        <taxon>Polyphaga</taxon>
        <taxon>Scarabaeiformia</taxon>
        <taxon>Scarabaeidae</taxon>
        <taxon>Dynastinae</taxon>
        <taxon>Oryctes</taxon>
    </lineage>
</organism>
<reference evidence="7 8" key="1">
    <citation type="submission" date="2015-09" db="EMBL/GenBank/DDBJ databases">
        <title>Draft genome of the scarab beetle Oryctes borbonicus.</title>
        <authorList>
            <person name="Meyer J.M."/>
            <person name="Markov G.V."/>
            <person name="Baskaran P."/>
            <person name="Herrmann M."/>
            <person name="Sommer R.J."/>
            <person name="Roedelsperger C."/>
        </authorList>
    </citation>
    <scope>NUCLEOTIDE SEQUENCE [LARGE SCALE GENOMIC DNA]</scope>
    <source>
        <strain evidence="7">OB123</strain>
        <tissue evidence="7">Whole animal</tissue>
    </source>
</reference>
<dbReference type="GO" id="GO:0004674">
    <property type="term" value="F:protein serine/threonine kinase activity"/>
    <property type="evidence" value="ECO:0007669"/>
    <property type="project" value="UniProtKB-KW"/>
</dbReference>
<evidence type="ECO:0000256" key="2">
    <source>
        <dbReference type="ARBA" id="ARBA00022679"/>
    </source>
</evidence>
<keyword evidence="2" id="KW-0808">Transferase</keyword>
<dbReference type="GO" id="GO:0005634">
    <property type="term" value="C:nucleus"/>
    <property type="evidence" value="ECO:0007669"/>
    <property type="project" value="TreeGrafter"/>
</dbReference>
<dbReference type="OrthoDB" id="6070751at2759"/>
<feature type="region of interest" description="Disordered" evidence="6">
    <location>
        <begin position="115"/>
        <end position="151"/>
    </location>
</feature>
<dbReference type="GO" id="GO:0035556">
    <property type="term" value="P:intracellular signal transduction"/>
    <property type="evidence" value="ECO:0007669"/>
    <property type="project" value="TreeGrafter"/>
</dbReference>
<keyword evidence="3" id="KW-0547">Nucleotide-binding</keyword>
<feature type="compositionally biased region" description="Low complexity" evidence="6">
    <location>
        <begin position="115"/>
        <end position="134"/>
    </location>
</feature>
<dbReference type="PANTHER" id="PTHR24342:SF20">
    <property type="entry name" value="MYOSIN LIGHT CHAIN KINASE, SMOOTH MUSCLE"/>
    <property type="match status" value="1"/>
</dbReference>
<accession>A0A0T6B988</accession>
<evidence type="ECO:0000256" key="5">
    <source>
        <dbReference type="ARBA" id="ARBA00022840"/>
    </source>
</evidence>
<gene>
    <name evidence="7" type="ORF">AMK59_4331</name>
</gene>
<dbReference type="PANTHER" id="PTHR24342">
    <property type="entry name" value="SERINE/THREONINE-PROTEIN KINASE 17"/>
    <property type="match status" value="1"/>
</dbReference>
<protein>
    <submittedName>
        <fullName evidence="7">Protein kinase</fullName>
    </submittedName>
</protein>
<dbReference type="SUPFAM" id="SSF56112">
    <property type="entry name" value="Protein kinase-like (PK-like)"/>
    <property type="match status" value="1"/>
</dbReference>
<evidence type="ECO:0000256" key="6">
    <source>
        <dbReference type="SAM" id="MobiDB-lite"/>
    </source>
</evidence>
<evidence type="ECO:0000256" key="1">
    <source>
        <dbReference type="ARBA" id="ARBA00022527"/>
    </source>
</evidence>
<dbReference type="GO" id="GO:0043065">
    <property type="term" value="P:positive regulation of apoptotic process"/>
    <property type="evidence" value="ECO:0007669"/>
    <property type="project" value="TreeGrafter"/>
</dbReference>
<dbReference type="Gene3D" id="1.10.510.10">
    <property type="entry name" value="Transferase(Phosphotransferase) domain 1"/>
    <property type="match status" value="1"/>
</dbReference>
<evidence type="ECO:0000256" key="4">
    <source>
        <dbReference type="ARBA" id="ARBA00022777"/>
    </source>
</evidence>
<feature type="non-terminal residue" evidence="7">
    <location>
        <position position="1"/>
    </location>
</feature>
<evidence type="ECO:0000313" key="8">
    <source>
        <dbReference type="Proteomes" id="UP000051574"/>
    </source>
</evidence>
<keyword evidence="8" id="KW-1185">Reference proteome</keyword>
<keyword evidence="5" id="KW-0067">ATP-binding</keyword>
<feature type="region of interest" description="Disordered" evidence="6">
    <location>
        <begin position="250"/>
        <end position="275"/>
    </location>
</feature>
<evidence type="ECO:0000313" key="7">
    <source>
        <dbReference type="EMBL" id="KRT83908.1"/>
    </source>
</evidence>
<feature type="compositionally biased region" description="Polar residues" evidence="6">
    <location>
        <begin position="135"/>
        <end position="151"/>
    </location>
</feature>
<sequence length="381" mass="42173">DFFCGCRLSGLSPFMGDNDAETFANITRAEYDFEDEAFSTVSQDARDFIGALLIKRKEDRLSAEECLKHTWLDPENHIETVVISTDKLKKFIIRRKWQKTGNAIRALGRMATLSASRRNSSSSLSSNSPRPSISGNNQSRMSSLNEEESVTNNSIQTIAVIEEKTSNEGEVVQTIEENNNKINADSKNTIENKLPDVIKGVDKEMREKKTVRSRVCSERSDSGISDCSIHNQSCSCSSTPLLRKKFQINEEPEQIGGGGGSTASSETSERSRNGKDIQDDIFQLETHSNGQKKIDAQISRIAEKFENLAKVESNKGIPRKKDTLSKENGILLKNGGFQNDGLPTTEKIDLDDAGDKIHLSKLEVTLTPVAARKVRTPQVTA</sequence>
<keyword evidence="4 7" id="KW-0418">Kinase</keyword>
<keyword evidence="1" id="KW-0723">Serine/threonine-protein kinase</keyword>
<dbReference type="Proteomes" id="UP000051574">
    <property type="component" value="Unassembled WGS sequence"/>
</dbReference>
<feature type="non-terminal residue" evidence="7">
    <location>
        <position position="381"/>
    </location>
</feature>
<dbReference type="EMBL" id="LJIG01009024">
    <property type="protein sequence ID" value="KRT83908.1"/>
    <property type="molecule type" value="Genomic_DNA"/>
</dbReference>
<comment type="caution">
    <text evidence="7">The sequence shown here is derived from an EMBL/GenBank/DDBJ whole genome shotgun (WGS) entry which is preliminary data.</text>
</comment>